<dbReference type="AlphaFoldDB" id="A0A0F3IER5"/>
<dbReference type="PATRIC" id="fig|1632867.3.peg.3470"/>
<evidence type="ECO:0000313" key="2">
    <source>
        <dbReference type="Proteomes" id="UP000033684"/>
    </source>
</evidence>
<sequence length="99" mass="11343">MRKSREQGESKTNWALLRQNVLDGIEPEEDEDSPDATLLLQEEVSKRRSGRPAGSGNKEQVAIRFDKDILASFRSEGAGWQTRMNEALREWLATHHHIE</sequence>
<dbReference type="Proteomes" id="UP000033684">
    <property type="component" value="Unassembled WGS sequence"/>
</dbReference>
<reference evidence="1 2" key="2">
    <citation type="journal article" date="2016" name="Microb. Ecol.">
        <title>Genome Characteristics of a Novel Type I Methanotroph (Sn10-6) Isolated from a Flooded Indian Rice Field.</title>
        <authorList>
            <person name="Rahalkar M.C."/>
            <person name="Pandit P.S."/>
            <person name="Dhakephalkar P.K."/>
            <person name="Pore S."/>
            <person name="Arora P."/>
            <person name="Kapse N."/>
        </authorList>
    </citation>
    <scope>NUCLEOTIDE SEQUENCE [LARGE SCALE GENOMIC DNA]</scope>
    <source>
        <strain evidence="1 2">Sn10-6</strain>
    </source>
</reference>
<reference evidence="2" key="1">
    <citation type="submission" date="2015-03" db="EMBL/GenBank/DDBJ databases">
        <title>Draft genome sequence of a novel methanotroph (Sn10-6) isolated from flooded ricefield rhizosphere in India.</title>
        <authorList>
            <person name="Pandit P.S."/>
            <person name="Pore S.D."/>
            <person name="Arora P."/>
            <person name="Kapse N.G."/>
            <person name="Dhakephalkar P.K."/>
            <person name="Rahalkar M.C."/>
        </authorList>
    </citation>
    <scope>NUCLEOTIDE SEQUENCE [LARGE SCALE GENOMIC DNA]</scope>
    <source>
        <strain evidence="2">Sn10-6</strain>
    </source>
</reference>
<comment type="caution">
    <text evidence="1">The sequence shown here is derived from an EMBL/GenBank/DDBJ whole genome shotgun (WGS) entry which is preliminary data.</text>
</comment>
<dbReference type="InterPro" id="IPR025528">
    <property type="entry name" value="BrnA_antitoxin"/>
</dbReference>
<keyword evidence="2" id="KW-1185">Reference proteome</keyword>
<evidence type="ECO:0000313" key="1">
    <source>
        <dbReference type="EMBL" id="KJV05157.1"/>
    </source>
</evidence>
<organism evidence="1 2">
    <name type="scientific">Methylocucumis oryzae</name>
    <dbReference type="NCBI Taxonomy" id="1632867"/>
    <lineage>
        <taxon>Bacteria</taxon>
        <taxon>Pseudomonadati</taxon>
        <taxon>Pseudomonadota</taxon>
        <taxon>Gammaproteobacteria</taxon>
        <taxon>Methylococcales</taxon>
        <taxon>Methylococcaceae</taxon>
        <taxon>Methylocucumis</taxon>
    </lineage>
</organism>
<proteinExistence type="predicted"/>
<dbReference type="EMBL" id="LAJX01000286">
    <property type="protein sequence ID" value="KJV05157.1"/>
    <property type="molecule type" value="Genomic_DNA"/>
</dbReference>
<gene>
    <name evidence="1" type="ORF">VZ94_20235</name>
</gene>
<dbReference type="Pfam" id="PF14384">
    <property type="entry name" value="BrnA_antitoxin"/>
    <property type="match status" value="1"/>
</dbReference>
<protein>
    <recommendedName>
        <fullName evidence="3">BrnA antitoxin of type II toxin-antitoxin system</fullName>
    </recommendedName>
</protein>
<evidence type="ECO:0008006" key="3">
    <source>
        <dbReference type="Google" id="ProtNLM"/>
    </source>
</evidence>
<accession>A0A0F3IER5</accession>
<name>A0A0F3IER5_9GAMM</name>